<keyword evidence="4" id="KW-0804">Transcription</keyword>
<organism evidence="7 8">
    <name type="scientific">Eiseniibacteriota bacterium</name>
    <dbReference type="NCBI Taxonomy" id="2212470"/>
    <lineage>
        <taxon>Bacteria</taxon>
        <taxon>Candidatus Eiseniibacteriota</taxon>
    </lineage>
</organism>
<sequence>MRYHASIWLALGTAFLALAPGGTPGGSCMSCFLIQLECPDKVTRWTSYRESPEMAGLQESTMREPGSQARVSSPSPGASTDHTSDSPQPKWPERLKEFSRELQTLGEEPTRDGIREQVWSTLLSAFSLYLRIHASRLGRVSREDLEDLAAEKSLHLLRRIEAKKVNFSDPSLGEITNFISRTARNALLDLLREKARWVESPTGEQAEGNLPASITSFQPTETEPPDLQVERREFAGSLSACIERLKPRSRLIWFFRVFYGMASRDIAVHREIDLSVNHVDVVLKRARTTIRECVRQKGFEPREMPPGTFAELWKTFHLDRAQARGRIG</sequence>
<dbReference type="PANTHER" id="PTHR43133:SF8">
    <property type="entry name" value="RNA POLYMERASE SIGMA FACTOR HI_1459-RELATED"/>
    <property type="match status" value="1"/>
</dbReference>
<dbReference type="Gene3D" id="1.10.1740.10">
    <property type="match status" value="1"/>
</dbReference>
<feature type="signal peptide" evidence="6">
    <location>
        <begin position="1"/>
        <end position="19"/>
    </location>
</feature>
<accession>A0ABV6YK52</accession>
<feature type="region of interest" description="Disordered" evidence="5">
    <location>
        <begin position="202"/>
        <end position="223"/>
    </location>
</feature>
<evidence type="ECO:0000256" key="6">
    <source>
        <dbReference type="SAM" id="SignalP"/>
    </source>
</evidence>
<feature type="chain" id="PRO_5045494908" evidence="6">
    <location>
        <begin position="20"/>
        <end position="328"/>
    </location>
</feature>
<dbReference type="NCBIfam" id="TIGR02937">
    <property type="entry name" value="sigma70-ECF"/>
    <property type="match status" value="1"/>
</dbReference>
<dbReference type="Gene3D" id="1.10.10.10">
    <property type="entry name" value="Winged helix-like DNA-binding domain superfamily/Winged helix DNA-binding domain"/>
    <property type="match status" value="1"/>
</dbReference>
<keyword evidence="1" id="KW-0805">Transcription regulation</keyword>
<evidence type="ECO:0000256" key="1">
    <source>
        <dbReference type="ARBA" id="ARBA00023015"/>
    </source>
</evidence>
<feature type="compositionally biased region" description="Polar residues" evidence="5">
    <location>
        <begin position="212"/>
        <end position="221"/>
    </location>
</feature>
<dbReference type="Proteomes" id="UP001593833">
    <property type="component" value="Unassembled WGS sequence"/>
</dbReference>
<keyword evidence="6" id="KW-0732">Signal</keyword>
<feature type="region of interest" description="Disordered" evidence="5">
    <location>
        <begin position="49"/>
        <end position="93"/>
    </location>
</feature>
<dbReference type="InterPro" id="IPR014284">
    <property type="entry name" value="RNA_pol_sigma-70_dom"/>
</dbReference>
<comment type="caution">
    <text evidence="7">The sequence shown here is derived from an EMBL/GenBank/DDBJ whole genome shotgun (WGS) entry which is preliminary data.</text>
</comment>
<name>A0ABV6YK52_UNCEI</name>
<evidence type="ECO:0000313" key="7">
    <source>
        <dbReference type="EMBL" id="MFC1572726.1"/>
    </source>
</evidence>
<dbReference type="SUPFAM" id="SSF88659">
    <property type="entry name" value="Sigma3 and sigma4 domains of RNA polymerase sigma factors"/>
    <property type="match status" value="1"/>
</dbReference>
<feature type="compositionally biased region" description="Polar residues" evidence="5">
    <location>
        <begin position="69"/>
        <end position="87"/>
    </location>
</feature>
<gene>
    <name evidence="7" type="ORF">ACFL6M_03915</name>
</gene>
<evidence type="ECO:0000256" key="5">
    <source>
        <dbReference type="SAM" id="MobiDB-lite"/>
    </source>
</evidence>
<protein>
    <submittedName>
        <fullName evidence="7">RNA polymerase sigma factor</fullName>
    </submittedName>
</protein>
<proteinExistence type="predicted"/>
<dbReference type="InterPro" id="IPR039425">
    <property type="entry name" value="RNA_pol_sigma-70-like"/>
</dbReference>
<dbReference type="InterPro" id="IPR013324">
    <property type="entry name" value="RNA_pol_sigma_r3/r4-like"/>
</dbReference>
<keyword evidence="8" id="KW-1185">Reference proteome</keyword>
<dbReference type="InterPro" id="IPR036388">
    <property type="entry name" value="WH-like_DNA-bd_sf"/>
</dbReference>
<evidence type="ECO:0000313" key="8">
    <source>
        <dbReference type="Proteomes" id="UP001593833"/>
    </source>
</evidence>
<evidence type="ECO:0000256" key="2">
    <source>
        <dbReference type="ARBA" id="ARBA00023082"/>
    </source>
</evidence>
<reference evidence="7 8" key="1">
    <citation type="submission" date="2024-09" db="EMBL/GenBank/DDBJ databases">
        <authorList>
            <person name="D'Angelo T."/>
        </authorList>
    </citation>
    <scope>NUCLEOTIDE SEQUENCE [LARGE SCALE GENOMIC DNA]</scope>
    <source>
        <strain evidence="7">SAG AM-320-E07</strain>
    </source>
</reference>
<evidence type="ECO:0000256" key="3">
    <source>
        <dbReference type="ARBA" id="ARBA00023125"/>
    </source>
</evidence>
<keyword evidence="3" id="KW-0238">DNA-binding</keyword>
<evidence type="ECO:0000256" key="4">
    <source>
        <dbReference type="ARBA" id="ARBA00023163"/>
    </source>
</evidence>
<dbReference type="PANTHER" id="PTHR43133">
    <property type="entry name" value="RNA POLYMERASE ECF-TYPE SIGMA FACTO"/>
    <property type="match status" value="1"/>
</dbReference>
<dbReference type="EMBL" id="JBHPKH010000033">
    <property type="protein sequence ID" value="MFC1572726.1"/>
    <property type="molecule type" value="Genomic_DNA"/>
</dbReference>
<keyword evidence="2" id="KW-0731">Sigma factor</keyword>